<dbReference type="AlphaFoldDB" id="A0AAE3EXH4"/>
<proteinExistence type="predicted"/>
<comment type="caution">
    <text evidence="2">The sequence shown here is derived from an EMBL/GenBank/DDBJ whole genome shotgun (WGS) entry which is preliminary data.</text>
</comment>
<dbReference type="InterPro" id="IPR011704">
    <property type="entry name" value="ATPase_dyneun-rel_AAA"/>
</dbReference>
<dbReference type="PANTHER" id="PTHR37291:SF1">
    <property type="entry name" value="TYPE IV METHYL-DIRECTED RESTRICTION ENZYME ECOKMCRB SUBUNIT"/>
    <property type="match status" value="1"/>
</dbReference>
<evidence type="ECO:0000259" key="1">
    <source>
        <dbReference type="Pfam" id="PF07728"/>
    </source>
</evidence>
<dbReference type="InterPro" id="IPR027417">
    <property type="entry name" value="P-loop_NTPase"/>
</dbReference>
<dbReference type="SUPFAM" id="SSF52540">
    <property type="entry name" value="P-loop containing nucleoside triphosphate hydrolases"/>
    <property type="match status" value="1"/>
</dbReference>
<reference evidence="2" key="1">
    <citation type="submission" date="2023-02" db="EMBL/GenBank/DDBJ databases">
        <title>Genome of Flavobacteriaceae gen. nov. sp. strain F89.</title>
        <authorList>
            <person name="Wang Y."/>
        </authorList>
    </citation>
    <scope>NUCLEOTIDE SEQUENCE</scope>
    <source>
        <strain evidence="2">F89</strain>
    </source>
</reference>
<gene>
    <name evidence="2" type="ORF">K8352_14910</name>
</gene>
<name>A0AAE3EXH4_9FLAO</name>
<evidence type="ECO:0000313" key="2">
    <source>
        <dbReference type="EMBL" id="MCG2462048.1"/>
    </source>
</evidence>
<sequence length="868" mass="99997">MTRQEIENVLQEPHFQKIIKETDFYFLKGQQALNNWLELEVTDPMREDLIRLSSDYTQFLEIAEVNPEMEKIKDKLFEIIAYCDNRAKDKSRYNQYDNGRILADASVRMGNWIEGLVKFKFKHAEITGKSILNAFNYLLSPQDNCTILSDNYRQMVSVNLLNKDYSPSRFIQDLSEFFDKYELKPQNQDNYTYLISSLVYAFRTEWIEEVIGLMASDGTGWQEDATILEAKFEGLIIWNSKKPSGGQKTLNFLKEKIKDGQSFPLYYSNKGHVQYKANIVDFAISQKELSDKKWADKNIKRYHANFEDYKDDNKKAYILFLAESIEKISPKSISDFKFFGKYSKPTQDNLSPIKEIENDEVIIKPESTMSNNIPNTALNQILFGPPGTGKTYHTVNEALQIIGVDSSSMTRTVIKDAFDKKIKEGQIVFTTFHQSMSYEEFIEGIKPIEPEKDGDEVIYRVEPGLFKKLSIEASFDIAKFRKSKETAEVLDFSNLYDIFIEEVQEKLINEQEVELKTKSGGTVLIDGISQQGNIIIKHHNGTRTYTVSKARLTKLQAAIESLDSVSNINDEFREVIGGSNSSAYWSVLNAIKQTTKRVNGKVELKTFSYSDKVEVVKKMTKEDFNTAKGKNFVLIIDEINRGNVSQIFGELITLIEEDKRLGKDEGLKISLPYSKEKFGVPPNLYIIGTMNTADRSVEALDTALRRRFSFTEMPPRYHLHGLQYEFAGVKGCQILEKINKRIEKLLDRDHLIGHSYFLLNEEEQQSPEPILLDSFYRNIIPLLQEYFFGDYAKIGAVLGSGFVYTENESKEADFATGYENEDFAEKDIYQIIDYRPNQSGSRYIQPEMTFERAIRLLMNQALEEEIES</sequence>
<feature type="domain" description="ATPase dynein-related AAA" evidence="1">
    <location>
        <begin position="614"/>
        <end position="708"/>
    </location>
</feature>
<evidence type="ECO:0000313" key="3">
    <source>
        <dbReference type="Proteomes" id="UP001200642"/>
    </source>
</evidence>
<dbReference type="Proteomes" id="UP001200642">
    <property type="component" value="Unassembled WGS sequence"/>
</dbReference>
<dbReference type="Gene3D" id="3.40.50.300">
    <property type="entry name" value="P-loop containing nucleotide triphosphate hydrolases"/>
    <property type="match status" value="1"/>
</dbReference>
<keyword evidence="3" id="KW-1185">Reference proteome</keyword>
<dbReference type="PANTHER" id="PTHR37291">
    <property type="entry name" value="5-METHYLCYTOSINE-SPECIFIC RESTRICTION ENZYME B"/>
    <property type="match status" value="1"/>
</dbReference>
<dbReference type="GO" id="GO:0005524">
    <property type="term" value="F:ATP binding"/>
    <property type="evidence" value="ECO:0007669"/>
    <property type="project" value="InterPro"/>
</dbReference>
<dbReference type="Pfam" id="PF07728">
    <property type="entry name" value="AAA_5"/>
    <property type="match status" value="1"/>
</dbReference>
<protein>
    <submittedName>
        <fullName evidence="2">AAA family ATPase</fullName>
    </submittedName>
</protein>
<dbReference type="EMBL" id="JAIRBC010000024">
    <property type="protein sequence ID" value="MCG2462048.1"/>
    <property type="molecule type" value="Genomic_DNA"/>
</dbReference>
<dbReference type="RefSeq" id="WP_317903190.1">
    <property type="nucleotide sequence ID" value="NZ_JAIRBC010000024.1"/>
</dbReference>
<dbReference type="GO" id="GO:0016887">
    <property type="term" value="F:ATP hydrolysis activity"/>
    <property type="evidence" value="ECO:0007669"/>
    <property type="project" value="InterPro"/>
</dbReference>
<organism evidence="2 3">
    <name type="scientific">Cerina litoralis</name>
    <dbReference type="NCBI Taxonomy" id="2874477"/>
    <lineage>
        <taxon>Bacteria</taxon>
        <taxon>Pseudomonadati</taxon>
        <taxon>Bacteroidota</taxon>
        <taxon>Flavobacteriia</taxon>
        <taxon>Flavobacteriales</taxon>
        <taxon>Flavobacteriaceae</taxon>
        <taxon>Cerina</taxon>
    </lineage>
</organism>
<dbReference type="InterPro" id="IPR052934">
    <property type="entry name" value="Methyl-DNA_Rec/Restrict_Enz"/>
</dbReference>
<accession>A0AAE3EXH4</accession>